<accession>A0A9Q1LP36</accession>
<protein>
    <recommendedName>
        <fullName evidence="5">Pentatricopeptide repeat-containing protein</fullName>
    </recommendedName>
</protein>
<dbReference type="GO" id="GO:0009451">
    <property type="term" value="P:RNA modification"/>
    <property type="evidence" value="ECO:0007669"/>
    <property type="project" value="InterPro"/>
</dbReference>
<sequence length="168" mass="19554">MDYALKLFDQMPQRDVFAWNTLIRGYSNLGPFQEAIILYKDMHFRGFLPDNYTFPFVLRSCSVLSALREGRELHCNIIKYGFESDVFVQSSLITLYAQSRETLDSELLFEQMRFLIDEDKDLDLVKKYVSKEAELLHLQSSKDSDIKSVDTSGMSLFRAVALDRTLRI</sequence>
<organism evidence="3 4">
    <name type="scientific">Anisodus acutangulus</name>
    <dbReference type="NCBI Taxonomy" id="402998"/>
    <lineage>
        <taxon>Eukaryota</taxon>
        <taxon>Viridiplantae</taxon>
        <taxon>Streptophyta</taxon>
        <taxon>Embryophyta</taxon>
        <taxon>Tracheophyta</taxon>
        <taxon>Spermatophyta</taxon>
        <taxon>Magnoliopsida</taxon>
        <taxon>eudicotyledons</taxon>
        <taxon>Gunneridae</taxon>
        <taxon>Pentapetalae</taxon>
        <taxon>asterids</taxon>
        <taxon>lamiids</taxon>
        <taxon>Solanales</taxon>
        <taxon>Solanaceae</taxon>
        <taxon>Solanoideae</taxon>
        <taxon>Hyoscyameae</taxon>
        <taxon>Anisodus</taxon>
    </lineage>
</organism>
<dbReference type="GO" id="GO:0003723">
    <property type="term" value="F:RNA binding"/>
    <property type="evidence" value="ECO:0007669"/>
    <property type="project" value="InterPro"/>
</dbReference>
<comment type="caution">
    <text evidence="3">The sequence shown here is derived from an EMBL/GenBank/DDBJ whole genome shotgun (WGS) entry which is preliminary data.</text>
</comment>
<dbReference type="PANTHER" id="PTHR47926:SF454">
    <property type="entry name" value="REPEAT-CONTAINING PROTEIN, PUTATIVE-RELATED"/>
    <property type="match status" value="1"/>
</dbReference>
<dbReference type="InterPro" id="IPR011990">
    <property type="entry name" value="TPR-like_helical_dom_sf"/>
</dbReference>
<dbReference type="OrthoDB" id="185373at2759"/>
<reference evidence="4" key="1">
    <citation type="journal article" date="2023" name="Proc. Natl. Acad. Sci. U.S.A.">
        <title>Genomic and structural basis for evolution of tropane alkaloid biosynthesis.</title>
        <authorList>
            <person name="Wanga Y.-J."/>
            <person name="Taina T."/>
            <person name="Yua J.-Y."/>
            <person name="Lia J."/>
            <person name="Xua B."/>
            <person name="Chenc J."/>
            <person name="D'Auriad J.C."/>
            <person name="Huanga J.-P."/>
            <person name="Huanga S.-X."/>
        </authorList>
    </citation>
    <scope>NUCLEOTIDE SEQUENCE [LARGE SCALE GENOMIC DNA]</scope>
    <source>
        <strain evidence="4">cv. KIB-2019</strain>
    </source>
</reference>
<gene>
    <name evidence="3" type="ORF">K7X08_002228</name>
</gene>
<keyword evidence="4" id="KW-1185">Reference proteome</keyword>
<dbReference type="AlphaFoldDB" id="A0A9Q1LP36"/>
<dbReference type="PANTHER" id="PTHR47926">
    <property type="entry name" value="PENTATRICOPEPTIDE REPEAT-CONTAINING PROTEIN"/>
    <property type="match status" value="1"/>
</dbReference>
<dbReference type="Pfam" id="PF13041">
    <property type="entry name" value="PPR_2"/>
    <property type="match status" value="1"/>
</dbReference>
<name>A0A9Q1LP36_9SOLA</name>
<dbReference type="EMBL" id="JAJAGQ010000015">
    <property type="protein sequence ID" value="KAJ8541412.1"/>
    <property type="molecule type" value="Genomic_DNA"/>
</dbReference>
<evidence type="ECO:0000313" key="3">
    <source>
        <dbReference type="EMBL" id="KAJ8541412.1"/>
    </source>
</evidence>
<dbReference type="Gene3D" id="1.25.40.10">
    <property type="entry name" value="Tetratricopeptide repeat domain"/>
    <property type="match status" value="1"/>
</dbReference>
<dbReference type="NCBIfam" id="TIGR00756">
    <property type="entry name" value="PPR"/>
    <property type="match status" value="1"/>
</dbReference>
<dbReference type="InterPro" id="IPR002885">
    <property type="entry name" value="PPR_rpt"/>
</dbReference>
<evidence type="ECO:0008006" key="5">
    <source>
        <dbReference type="Google" id="ProtNLM"/>
    </source>
</evidence>
<dbReference type="Pfam" id="PF01535">
    <property type="entry name" value="PPR"/>
    <property type="match status" value="1"/>
</dbReference>
<proteinExistence type="predicted"/>
<evidence type="ECO:0000313" key="4">
    <source>
        <dbReference type="Proteomes" id="UP001152561"/>
    </source>
</evidence>
<keyword evidence="1" id="KW-0677">Repeat</keyword>
<dbReference type="PROSITE" id="PS51375">
    <property type="entry name" value="PPR"/>
    <property type="match status" value="1"/>
</dbReference>
<dbReference type="InterPro" id="IPR046960">
    <property type="entry name" value="PPR_At4g14850-like_plant"/>
</dbReference>
<dbReference type="Proteomes" id="UP001152561">
    <property type="component" value="Unassembled WGS sequence"/>
</dbReference>
<evidence type="ECO:0000256" key="1">
    <source>
        <dbReference type="ARBA" id="ARBA00022737"/>
    </source>
</evidence>
<feature type="repeat" description="PPR" evidence="2">
    <location>
        <begin position="15"/>
        <end position="49"/>
    </location>
</feature>
<evidence type="ECO:0000256" key="2">
    <source>
        <dbReference type="PROSITE-ProRule" id="PRU00708"/>
    </source>
</evidence>